<feature type="region of interest" description="Disordered" evidence="1">
    <location>
        <begin position="1"/>
        <end position="20"/>
    </location>
</feature>
<dbReference type="InterPro" id="IPR009091">
    <property type="entry name" value="RCC1/BLIP-II"/>
</dbReference>
<feature type="compositionally biased region" description="Polar residues" evidence="1">
    <location>
        <begin position="1"/>
        <end position="12"/>
    </location>
</feature>
<dbReference type="EMBL" id="DS268409">
    <property type="protein sequence ID" value="EFO95237.1"/>
    <property type="molecule type" value="Genomic_DNA"/>
</dbReference>
<evidence type="ECO:0000313" key="3">
    <source>
        <dbReference type="EMBL" id="EFO95237.1"/>
    </source>
</evidence>
<organism evidence="4">
    <name type="scientific">Caenorhabditis remanei</name>
    <name type="common">Caenorhabditis vulgaris</name>
    <dbReference type="NCBI Taxonomy" id="31234"/>
    <lineage>
        <taxon>Eukaryota</taxon>
        <taxon>Metazoa</taxon>
        <taxon>Ecdysozoa</taxon>
        <taxon>Nematoda</taxon>
        <taxon>Chromadorea</taxon>
        <taxon>Rhabditida</taxon>
        <taxon>Rhabditina</taxon>
        <taxon>Rhabditomorpha</taxon>
        <taxon>Rhabditoidea</taxon>
        <taxon>Rhabditidae</taxon>
        <taxon>Peloderinae</taxon>
        <taxon>Caenorhabditis</taxon>
    </lineage>
</organism>
<sequence length="1371" mass="160341">MKPGTTNQPNNESSGSSSQSLEHDALCSFQEIMRTEPLKAPKAFEHLVKTSIAKNMDKSYCEKAAEDFFEMFRTFSLYKKRKMTEEISKMDLTAGICLCNKMGIGSSLPWDACFNKLGGDEGELSFERPNLRHLQAMGDNKYGKLGVGSNEETINELRNVLLDEEIDKAYIGPNHSIFVTSEKGIYAAGKASNFLEGYENSEEFFTSPIKLNYVSSDYHTMRVLMTENSTVFQNFNPAAALVIGQRPDDCRVISEGPNWSIVTSLDDELPTVIQLKNSREKDTNVNEFHRIHSLVRNFQIKIWSSANYEHVYHARLPIIIVNGYRTNVSRRDTDISVCNDGTTYACIRGVFYKGHLKLAPADRGRKRSRFEDSEGHSSPAKPDILVAILEEKILPMKIERFDVDSEGKSFIFMNPPIRDDKEGKPYHPIGIRYEFKRQNNSDHIPKNGLMLLEGFQLLNDALYPDCIKMAYDPEGLPSHMSPIVLSLLTLRNLLEVDEKTKITKSFIECRKTFDGKDEVDEDDVEMFEQKFYEELKKSVARDRDIPIAVSGVGWDSIFEGERPSIMQRKSTELLTSVMEEIRVLLQYLVDLPLVYRNNRADCIFYRLVHKIIAGTRIQLDRFEEKQHGHSYNYFGMEDTIFGPCPVDTPMRENLELGDFDEPRLQKIHVEVILKRESNFDDIWFWNEVHRWNTNRLFIQYIDPSLLEHTQGNILNLNKACQQDSTPTRFRKIVDKLLGCKNDKGIKYEIIDINPKVQSIISELPPNEKYFITSNEEKVVEVPKVLFEIFSGYDSARRRHPTGDVNSFRLDFSEKTINSLICCIFDATAFVGMDIELKVEVIKMARFCIFSQLLTKLLKALVVTAEEKDVHVVRQLFWEHRDEMIQIIGELRPDMILFWKASPIPEESYWKDFESVCTKISSVHYRKTPERLRRATEDEDVSDDQMCTSWLQNLMYDEEKDRDVRHDFEKVLQSWNPKRDGLFREPEARSTQSVRMRTMRIILRSISMRIIRRNDEIFSKMTEVIKRNPNILRSCILYEFTEGQPIFETFKKLCKKFGEDFIDYPEFEYWFMRFSQGNFDLDHDRKIFSLNLNTRSFADLPVEIFNEIGGHLDLSDRFILRKVSKDIQVLVDSWDPEVIALKYSQGYDNRHMYRYSWKFSQKSTVLKHFDDSCDNLLSLLKNPKLRLEKLTIRCSYDKKKEIIKLLEHSNQKIRVKRLEIDGKLLQKPTIFHMFDDKALKEVTVRTREQYIRSLDEFDIFKKLEMLTVFTDVCPSDPTLLYNFPRLTIKFYESCKVEVSRFIKNLLQSTQLQICYLLSVRNSFNFELIKSYFAEPETMVPDFTNIRHYPIPATNEFYEIDFEEEKISIERKQ</sequence>
<evidence type="ECO:0000259" key="2">
    <source>
        <dbReference type="PROSITE" id="PS50181"/>
    </source>
</evidence>
<dbReference type="Proteomes" id="UP000008281">
    <property type="component" value="Unassembled WGS sequence"/>
</dbReference>
<evidence type="ECO:0000256" key="1">
    <source>
        <dbReference type="SAM" id="MobiDB-lite"/>
    </source>
</evidence>
<reference evidence="3" key="1">
    <citation type="submission" date="2007-07" db="EMBL/GenBank/DDBJ databases">
        <title>PCAP assembly of the Caenorhabditis remanei genome.</title>
        <authorList>
            <consortium name="The Caenorhabditis remanei Sequencing Consortium"/>
            <person name="Wilson R.K."/>
        </authorList>
    </citation>
    <scope>NUCLEOTIDE SEQUENCE [LARGE SCALE GENOMIC DNA]</scope>
    <source>
        <strain evidence="3">PB4641</strain>
    </source>
</reference>
<dbReference type="SUPFAM" id="SSF50985">
    <property type="entry name" value="RCC1/BLIP-II"/>
    <property type="match status" value="1"/>
</dbReference>
<dbReference type="HOGENOM" id="CLU_256293_0_0_1"/>
<dbReference type="Pfam" id="PF17906">
    <property type="entry name" value="HTH_48"/>
    <property type="match status" value="1"/>
</dbReference>
<dbReference type="Gene3D" id="2.130.10.30">
    <property type="entry name" value="Regulator of chromosome condensation 1/beta-lactamase-inhibitor protein II"/>
    <property type="match status" value="1"/>
</dbReference>
<gene>
    <name evidence="3" type="ORF">CRE_08980</name>
</gene>
<keyword evidence="4" id="KW-1185">Reference proteome</keyword>
<name>E3LIL6_CAERE</name>
<dbReference type="InterPro" id="IPR041426">
    <property type="entry name" value="Mos1_HTH"/>
</dbReference>
<feature type="domain" description="F-box" evidence="2">
    <location>
        <begin position="1093"/>
        <end position="1140"/>
    </location>
</feature>
<dbReference type="CDD" id="cd22150">
    <property type="entry name" value="F-box_CeFBXA-like"/>
    <property type="match status" value="1"/>
</dbReference>
<dbReference type="Gene3D" id="1.10.10.1450">
    <property type="match status" value="1"/>
</dbReference>
<dbReference type="SMART" id="SM00256">
    <property type="entry name" value="FBOX"/>
    <property type="match status" value="1"/>
</dbReference>
<dbReference type="InParanoid" id="E3LIL6"/>
<dbReference type="InterPro" id="IPR001810">
    <property type="entry name" value="F-box_dom"/>
</dbReference>
<proteinExistence type="predicted"/>
<protein>
    <recommendedName>
        <fullName evidence="2">F-box domain-containing protein</fullName>
    </recommendedName>
</protein>
<dbReference type="OrthoDB" id="5905018at2759"/>
<accession>E3LIL6</accession>
<dbReference type="PROSITE" id="PS50181">
    <property type="entry name" value="FBOX"/>
    <property type="match status" value="1"/>
</dbReference>
<evidence type="ECO:0000313" key="4">
    <source>
        <dbReference type="Proteomes" id="UP000008281"/>
    </source>
</evidence>